<dbReference type="InterPro" id="IPR029058">
    <property type="entry name" value="AB_hydrolase_fold"/>
</dbReference>
<gene>
    <name evidence="2" type="primary">hsaD</name>
    <name evidence="2" type="ORF">ASD8599_03775</name>
</gene>
<reference evidence="2 3" key="1">
    <citation type="submission" date="2018-03" db="EMBL/GenBank/DDBJ databases">
        <authorList>
            <person name="Keele B.F."/>
        </authorList>
    </citation>
    <scope>NUCLEOTIDE SEQUENCE [LARGE SCALE GENOMIC DNA]</scope>
    <source>
        <strain evidence="2 3">CECT 8599</strain>
    </source>
</reference>
<dbReference type="EMBL" id="OMOR01000001">
    <property type="protein sequence ID" value="SPH23028.1"/>
    <property type="molecule type" value="Genomic_DNA"/>
</dbReference>
<dbReference type="AlphaFoldDB" id="A0A2R8BIW4"/>
<dbReference type="PRINTS" id="PR00111">
    <property type="entry name" value="ABHYDROLASE"/>
</dbReference>
<dbReference type="Pfam" id="PF00561">
    <property type="entry name" value="Abhydrolase_1"/>
    <property type="match status" value="1"/>
</dbReference>
<dbReference type="PANTHER" id="PTHR43798">
    <property type="entry name" value="MONOACYLGLYCEROL LIPASE"/>
    <property type="match status" value="1"/>
</dbReference>
<sequence>MTVFAVLILIALIAIPLVIEKSRSVMAQDTRNTAPGEFAQLSKGVTHYNWYGPARGPVVVCVHGLTTPSFVWRSMVRGLAVMGFRCLTYDLYGRGYSDKPKGKQDADFFLTQLNELLSDQGVSDDITIVGYSMGGAISTLFAAQNPSRVRQLILLAPAGMGIVAGRLGNFIVKTPVIGDWLMLAFYPGQLRKGIKAEADLPKSIEGMADLQENELKFRGYLPAVLASLRGVLWRALKEEHQIIHRAGIPVLAIWGREDTVIPIAAVGTLAEWSRNATQEIVDGAGHGLTYTHTDAVLRLIHDNLPGAR</sequence>
<dbReference type="EC" id="3.7.1.17" evidence="2"/>
<evidence type="ECO:0000259" key="1">
    <source>
        <dbReference type="Pfam" id="PF00561"/>
    </source>
</evidence>
<protein>
    <submittedName>
        <fullName evidence="2">4,5:9,10-diseco-3-hydroxy-5,9, 17-trioxoandrosta-1(10),2-diene-4-oate hydrolase</fullName>
        <ecNumber evidence="2">3.7.1.17</ecNumber>
    </submittedName>
</protein>
<dbReference type="Proteomes" id="UP000244880">
    <property type="component" value="Unassembled WGS sequence"/>
</dbReference>
<dbReference type="RefSeq" id="WP_108829912.1">
    <property type="nucleotide sequence ID" value="NZ_OMOR01000001.1"/>
</dbReference>
<dbReference type="GO" id="GO:0102296">
    <property type="term" value="F:4,5-9,10-diseco-3-hydroxy-5,9,17-trioxoandrosta-1(10),2-diene-4-oate hydrolase activity"/>
    <property type="evidence" value="ECO:0007669"/>
    <property type="project" value="UniProtKB-EC"/>
</dbReference>
<keyword evidence="3" id="KW-1185">Reference proteome</keyword>
<evidence type="ECO:0000313" key="2">
    <source>
        <dbReference type="EMBL" id="SPH23028.1"/>
    </source>
</evidence>
<dbReference type="InterPro" id="IPR000073">
    <property type="entry name" value="AB_hydrolase_1"/>
</dbReference>
<dbReference type="CDD" id="cd00741">
    <property type="entry name" value="Lipase"/>
    <property type="match status" value="1"/>
</dbReference>
<name>A0A2R8BIW4_9RHOB</name>
<proteinExistence type="predicted"/>
<dbReference type="OrthoDB" id="7267294at2"/>
<dbReference type="GO" id="GO:0016020">
    <property type="term" value="C:membrane"/>
    <property type="evidence" value="ECO:0007669"/>
    <property type="project" value="TreeGrafter"/>
</dbReference>
<dbReference type="SUPFAM" id="SSF53474">
    <property type="entry name" value="alpha/beta-Hydrolases"/>
    <property type="match status" value="1"/>
</dbReference>
<keyword evidence="2" id="KW-0378">Hydrolase</keyword>
<feature type="domain" description="AB hydrolase-1" evidence="1">
    <location>
        <begin position="57"/>
        <end position="290"/>
    </location>
</feature>
<dbReference type="InterPro" id="IPR050266">
    <property type="entry name" value="AB_hydrolase_sf"/>
</dbReference>
<dbReference type="PANTHER" id="PTHR43798:SF33">
    <property type="entry name" value="HYDROLASE, PUTATIVE (AFU_ORTHOLOGUE AFUA_2G14860)-RELATED"/>
    <property type="match status" value="1"/>
</dbReference>
<accession>A0A2R8BIW4</accession>
<evidence type="ECO:0000313" key="3">
    <source>
        <dbReference type="Proteomes" id="UP000244880"/>
    </source>
</evidence>
<organism evidence="2 3">
    <name type="scientific">Ascidiaceihabitans donghaensis</name>
    <dbReference type="NCBI Taxonomy" id="1510460"/>
    <lineage>
        <taxon>Bacteria</taxon>
        <taxon>Pseudomonadati</taxon>
        <taxon>Pseudomonadota</taxon>
        <taxon>Alphaproteobacteria</taxon>
        <taxon>Rhodobacterales</taxon>
        <taxon>Paracoccaceae</taxon>
        <taxon>Ascidiaceihabitans</taxon>
    </lineage>
</organism>
<dbReference type="Gene3D" id="3.40.50.1820">
    <property type="entry name" value="alpha/beta hydrolase"/>
    <property type="match status" value="1"/>
</dbReference>